<evidence type="ECO:0000313" key="10">
    <source>
        <dbReference type="EMBL" id="TYP74722.1"/>
    </source>
</evidence>
<evidence type="ECO:0000256" key="4">
    <source>
        <dbReference type="ARBA" id="ARBA00022729"/>
    </source>
</evidence>
<dbReference type="GO" id="GO:0004567">
    <property type="term" value="F:beta-mannosidase activity"/>
    <property type="evidence" value="ECO:0007669"/>
    <property type="project" value="UniProtKB-EC"/>
</dbReference>
<organism evidence="10 11">
    <name type="scientific">Paenibacillus methanolicus</name>
    <dbReference type="NCBI Taxonomy" id="582686"/>
    <lineage>
        <taxon>Bacteria</taxon>
        <taxon>Bacillati</taxon>
        <taxon>Bacillota</taxon>
        <taxon>Bacilli</taxon>
        <taxon>Bacillales</taxon>
        <taxon>Paenibacillaceae</taxon>
        <taxon>Paenibacillus</taxon>
    </lineage>
</organism>
<accession>A0A5S5C8B2</accession>
<reference evidence="10 11" key="1">
    <citation type="submission" date="2019-07" db="EMBL/GenBank/DDBJ databases">
        <title>Genomic Encyclopedia of Type Strains, Phase III (KMG-III): the genomes of soil and plant-associated and newly described type strains.</title>
        <authorList>
            <person name="Whitman W."/>
        </authorList>
    </citation>
    <scope>NUCLEOTIDE SEQUENCE [LARGE SCALE GENOMIC DNA]</scope>
    <source>
        <strain evidence="10 11">BL24</strain>
    </source>
</reference>
<dbReference type="PANTHER" id="PTHR43730:SF1">
    <property type="entry name" value="BETA-MANNOSIDASE"/>
    <property type="match status" value="1"/>
</dbReference>
<dbReference type="Pfam" id="PF22666">
    <property type="entry name" value="Glyco_hydro_2_N2"/>
    <property type="match status" value="1"/>
</dbReference>
<dbReference type="InterPro" id="IPR050887">
    <property type="entry name" value="Beta-mannosidase_GH2"/>
</dbReference>
<evidence type="ECO:0000256" key="6">
    <source>
        <dbReference type="ARBA" id="ARBA00023295"/>
    </source>
</evidence>
<dbReference type="SUPFAM" id="SSF49303">
    <property type="entry name" value="beta-Galactosidase/glucuronidase domain"/>
    <property type="match status" value="1"/>
</dbReference>
<keyword evidence="4" id="KW-0732">Signal</keyword>
<dbReference type="GO" id="GO:0005975">
    <property type="term" value="P:carbohydrate metabolic process"/>
    <property type="evidence" value="ECO:0007669"/>
    <property type="project" value="InterPro"/>
</dbReference>
<comment type="caution">
    <text evidence="10">The sequence shown here is derived from an EMBL/GenBank/DDBJ whole genome shotgun (WGS) entry which is preliminary data.</text>
</comment>
<dbReference type="InterPro" id="IPR036156">
    <property type="entry name" value="Beta-gal/glucu_dom_sf"/>
</dbReference>
<dbReference type="EMBL" id="VNHS01000005">
    <property type="protein sequence ID" value="TYP74722.1"/>
    <property type="molecule type" value="Genomic_DNA"/>
</dbReference>
<gene>
    <name evidence="10" type="ORF">BCM02_105266</name>
</gene>
<keyword evidence="11" id="KW-1185">Reference proteome</keyword>
<evidence type="ECO:0000259" key="7">
    <source>
        <dbReference type="Pfam" id="PF00703"/>
    </source>
</evidence>
<dbReference type="Gene3D" id="2.60.40.10">
    <property type="entry name" value="Immunoglobulins"/>
    <property type="match status" value="1"/>
</dbReference>
<evidence type="ECO:0000313" key="11">
    <source>
        <dbReference type="Proteomes" id="UP000323257"/>
    </source>
</evidence>
<protein>
    <recommendedName>
        <fullName evidence="3">beta-mannosidase</fullName>
        <ecNumber evidence="3">3.2.1.25</ecNumber>
    </recommendedName>
</protein>
<dbReference type="AlphaFoldDB" id="A0A5S5C8B2"/>
<feature type="domain" description="Glycoside hydrolase family 2 catalytic" evidence="8">
    <location>
        <begin position="333"/>
        <end position="484"/>
    </location>
</feature>
<dbReference type="Pfam" id="PF00703">
    <property type="entry name" value="Glyco_hydro_2"/>
    <property type="match status" value="1"/>
</dbReference>
<dbReference type="PANTHER" id="PTHR43730">
    <property type="entry name" value="BETA-MANNOSIDASE"/>
    <property type="match status" value="1"/>
</dbReference>
<dbReference type="SUPFAM" id="SSF49785">
    <property type="entry name" value="Galactose-binding domain-like"/>
    <property type="match status" value="1"/>
</dbReference>
<feature type="domain" description="Glycoside hydrolase family 2 immunoglobulin-like beta-sandwich" evidence="7">
    <location>
        <begin position="204"/>
        <end position="315"/>
    </location>
</feature>
<evidence type="ECO:0000256" key="1">
    <source>
        <dbReference type="ARBA" id="ARBA00000829"/>
    </source>
</evidence>
<dbReference type="Gene3D" id="2.60.120.260">
    <property type="entry name" value="Galactose-binding domain-like"/>
    <property type="match status" value="1"/>
</dbReference>
<evidence type="ECO:0000256" key="2">
    <source>
        <dbReference type="ARBA" id="ARBA00007401"/>
    </source>
</evidence>
<keyword evidence="5" id="KW-0378">Hydrolase</keyword>
<name>A0A5S5C8B2_9BACL</name>
<sequence length="888" mass="99336">MTTKSAMEWNLGGEGWELKGFWPWVPLKGTSMEIGNELMGVTDWMSATVPGGVHHDLYRAGLLANPYQDLNSLQAEWVENRWWVYRKKFRAPSHASGTMQLICRGLDYEAMVYWNGALLGEHKGMYEAAAFDVTDHYRAEEEVELLVVFKQAPDEMGQIGRTSETFTQKSRFNYKWDFSTRLVNVGIWDDIVLAAKGAYSLGELSVTTDVQDESGQGLIRVESSVERNGRAAGESEAAADSPAVIVKLYAPDGALSQTKRIVPDDAGRARCTIAVEAPLLWYPSGYGDQPLYRVELTLADDAREYDSRSLRTGIRKLEYMQNEGSPADALPYTFVVNGRKVYVKGANLTPLDHMYGNVTDERYSWMARLAKEGNLNLLRIWGGGIIEKSALYDLCDEHGILIWQEFIQSSSGIDNEPSKRPEFLPLLARNAVAALKDRRNHVSLTVWSGGNELMSAPNVPSTFADENLAMLRELVRLHDPGRLFLPTSASGPVQYITEERGVSHDVHGHWKYMGNPDHYRIYGQADHLFHSEFGVDGLSGVKSIRKFIGEAHRKPVPMKDSLVWRHHGEWWDTFDRDTTLFGKMTMLSLFADCSQWIQAEGLRYILDANRRRKFNNSGSIIWQLNEPWPNVTCTNLVDYYMEPKMAYYWVREAFRGRRASLDYARLDCSAIEAMSLPVYVATDGESAECLVCAEVLDSAGAVLHGQAFQGCTSPDKTLLLGSLSFQAPETADGLFYVRLTLTVNGEEAEQSGTPYIFSTRPAPIYAPALSIAGGKLAAEALGEWVTDSMDSATTDDAVHARDYAVKNTGDRVLLHVYPIERADLYWTQASDAYFTLFPGEERIVRVTCRKRTGELFAESSTSAADDAQGRPRIEFVYFNAAAAANTYP</sequence>
<dbReference type="InterPro" id="IPR013783">
    <property type="entry name" value="Ig-like_fold"/>
</dbReference>
<evidence type="ECO:0000259" key="9">
    <source>
        <dbReference type="Pfam" id="PF22666"/>
    </source>
</evidence>
<proteinExistence type="inferred from homology"/>
<dbReference type="RefSeq" id="WP_148929959.1">
    <property type="nucleotide sequence ID" value="NZ_VNHS01000005.1"/>
</dbReference>
<dbReference type="Pfam" id="PF02836">
    <property type="entry name" value="Glyco_hydro_2_C"/>
    <property type="match status" value="1"/>
</dbReference>
<comment type="catalytic activity">
    <reaction evidence="1">
        <text>Hydrolysis of terminal, non-reducing beta-D-mannose residues in beta-D-mannosides.</text>
        <dbReference type="EC" id="3.2.1.25"/>
    </reaction>
</comment>
<dbReference type="OrthoDB" id="9801077at2"/>
<dbReference type="InterPro" id="IPR054593">
    <property type="entry name" value="Beta-mannosidase-like_N2"/>
</dbReference>
<dbReference type="Proteomes" id="UP000323257">
    <property type="component" value="Unassembled WGS sequence"/>
</dbReference>
<dbReference type="GO" id="GO:0006516">
    <property type="term" value="P:glycoprotein catabolic process"/>
    <property type="evidence" value="ECO:0007669"/>
    <property type="project" value="TreeGrafter"/>
</dbReference>
<dbReference type="InterPro" id="IPR017853">
    <property type="entry name" value="GH"/>
</dbReference>
<comment type="similarity">
    <text evidence="2">Belongs to the glycosyl hydrolase 2 family.</text>
</comment>
<feature type="domain" description="Beta-mannosidase-like galactose-binding" evidence="9">
    <location>
        <begin position="42"/>
        <end position="188"/>
    </location>
</feature>
<dbReference type="SUPFAM" id="SSF51445">
    <property type="entry name" value="(Trans)glycosidases"/>
    <property type="match status" value="1"/>
</dbReference>
<dbReference type="InterPro" id="IPR006103">
    <property type="entry name" value="Glyco_hydro_2_cat"/>
</dbReference>
<dbReference type="Gene3D" id="3.20.20.80">
    <property type="entry name" value="Glycosidases"/>
    <property type="match status" value="1"/>
</dbReference>
<dbReference type="InterPro" id="IPR006102">
    <property type="entry name" value="Ig-like_GH2"/>
</dbReference>
<evidence type="ECO:0000256" key="5">
    <source>
        <dbReference type="ARBA" id="ARBA00022801"/>
    </source>
</evidence>
<dbReference type="EC" id="3.2.1.25" evidence="3"/>
<evidence type="ECO:0000259" key="8">
    <source>
        <dbReference type="Pfam" id="PF02836"/>
    </source>
</evidence>
<keyword evidence="6" id="KW-0326">Glycosidase</keyword>
<dbReference type="InterPro" id="IPR008979">
    <property type="entry name" value="Galactose-bd-like_sf"/>
</dbReference>
<evidence type="ECO:0000256" key="3">
    <source>
        <dbReference type="ARBA" id="ARBA00012754"/>
    </source>
</evidence>